<protein>
    <submittedName>
        <fullName evidence="4">Nitroreductase family protein</fullName>
    </submittedName>
</protein>
<dbReference type="SUPFAM" id="SSF55469">
    <property type="entry name" value="FMN-dependent nitroreductase-like"/>
    <property type="match status" value="1"/>
</dbReference>
<dbReference type="CDD" id="cd02062">
    <property type="entry name" value="Nitro_FMN_reductase"/>
    <property type="match status" value="1"/>
</dbReference>
<dbReference type="Proteomes" id="UP000809273">
    <property type="component" value="Unassembled WGS sequence"/>
</dbReference>
<dbReference type="Pfam" id="PF00881">
    <property type="entry name" value="Nitroreductase"/>
    <property type="match status" value="1"/>
</dbReference>
<dbReference type="InterPro" id="IPR029479">
    <property type="entry name" value="Nitroreductase"/>
</dbReference>
<evidence type="ECO:0000256" key="2">
    <source>
        <dbReference type="ARBA" id="ARBA00023002"/>
    </source>
</evidence>
<reference evidence="4" key="2">
    <citation type="submission" date="2021-01" db="EMBL/GenBank/DDBJ databases">
        <authorList>
            <person name="Hahn C.R."/>
            <person name="Youssef N.H."/>
            <person name="Elshahed M."/>
        </authorList>
    </citation>
    <scope>NUCLEOTIDE SEQUENCE</scope>
    <source>
        <strain evidence="4">Zod_Metabat.24</strain>
    </source>
</reference>
<sequence length="192" mass="21866">MDVIDAILKRRTIRRFTRDRVDREILIEFVDYARLAPSTLNYQALEFIVVDEVKTVDEMFNNVKLALFLPEDQRPTFDERPAAYIVILANTDVMKKNFERDVGAAAENILLGALARGLGGVLMWSVDRDAVRRLLNVPDKYVIDSAIALGRPAEEAKIVEPVDGSLRYYRDDKGVHNVPKRPLKTILHLNGF</sequence>
<comment type="similarity">
    <text evidence="1">Belongs to the nitroreductase family.</text>
</comment>
<dbReference type="GO" id="GO:0016491">
    <property type="term" value="F:oxidoreductase activity"/>
    <property type="evidence" value="ECO:0007669"/>
    <property type="project" value="UniProtKB-KW"/>
</dbReference>
<evidence type="ECO:0000259" key="3">
    <source>
        <dbReference type="Pfam" id="PF00881"/>
    </source>
</evidence>
<dbReference type="Gene3D" id="2.20.180.10">
    <property type="entry name" value="putative fmn-dependent nitroreductase like domains"/>
    <property type="match status" value="1"/>
</dbReference>
<name>A0A9D8KEL9_9DELT</name>
<keyword evidence="2" id="KW-0560">Oxidoreductase</keyword>
<dbReference type="EMBL" id="JAFGIX010000027">
    <property type="protein sequence ID" value="MBN1572654.1"/>
    <property type="molecule type" value="Genomic_DNA"/>
</dbReference>
<evidence type="ECO:0000313" key="4">
    <source>
        <dbReference type="EMBL" id="MBN1572654.1"/>
    </source>
</evidence>
<dbReference type="PANTHER" id="PTHR43673:SF10">
    <property type="entry name" value="NADH DEHYDROGENASE_NAD(P)H NITROREDUCTASE XCC3605-RELATED"/>
    <property type="match status" value="1"/>
</dbReference>
<comment type="caution">
    <text evidence="4">The sequence shown here is derived from an EMBL/GenBank/DDBJ whole genome shotgun (WGS) entry which is preliminary data.</text>
</comment>
<gene>
    <name evidence="4" type="ORF">JW984_05585</name>
</gene>
<dbReference type="PANTHER" id="PTHR43673">
    <property type="entry name" value="NAD(P)H NITROREDUCTASE YDGI-RELATED"/>
    <property type="match status" value="1"/>
</dbReference>
<accession>A0A9D8KEL9</accession>
<dbReference type="InterPro" id="IPR000415">
    <property type="entry name" value="Nitroreductase-like"/>
</dbReference>
<dbReference type="AlphaFoldDB" id="A0A9D8KEL9"/>
<dbReference type="InterPro" id="IPR023312">
    <property type="entry name" value="Put_nitroreductase_C_bac"/>
</dbReference>
<dbReference type="Gene3D" id="3.40.109.10">
    <property type="entry name" value="NADH Oxidase"/>
    <property type="match status" value="1"/>
</dbReference>
<evidence type="ECO:0000256" key="1">
    <source>
        <dbReference type="ARBA" id="ARBA00007118"/>
    </source>
</evidence>
<evidence type="ECO:0000313" key="5">
    <source>
        <dbReference type="Proteomes" id="UP000809273"/>
    </source>
</evidence>
<reference evidence="4" key="1">
    <citation type="journal article" date="2021" name="Environ. Microbiol.">
        <title>Genomic characterization of three novel Desulfobacterota classes expand the metabolic and phylogenetic diversity of the phylum.</title>
        <authorList>
            <person name="Murphy C.L."/>
            <person name="Biggerstaff J."/>
            <person name="Eichhorn A."/>
            <person name="Ewing E."/>
            <person name="Shahan R."/>
            <person name="Soriano D."/>
            <person name="Stewart S."/>
            <person name="VanMol K."/>
            <person name="Walker R."/>
            <person name="Walters P."/>
            <person name="Elshahed M.S."/>
            <person name="Youssef N.H."/>
        </authorList>
    </citation>
    <scope>NUCLEOTIDE SEQUENCE</scope>
    <source>
        <strain evidence="4">Zod_Metabat.24</strain>
    </source>
</reference>
<proteinExistence type="inferred from homology"/>
<organism evidence="4 5">
    <name type="scientific">Candidatus Zymogenus saltonus</name>
    <dbReference type="NCBI Taxonomy" id="2844893"/>
    <lineage>
        <taxon>Bacteria</taxon>
        <taxon>Deltaproteobacteria</taxon>
        <taxon>Candidatus Zymogenia</taxon>
        <taxon>Candidatus Zymogeniales</taxon>
        <taxon>Candidatus Zymogenaceae</taxon>
        <taxon>Candidatus Zymogenus</taxon>
    </lineage>
</organism>
<feature type="domain" description="Nitroreductase" evidence="3">
    <location>
        <begin position="7"/>
        <end position="151"/>
    </location>
</feature>